<dbReference type="OrthoDB" id="9795505at2"/>
<keyword evidence="1" id="KW-1133">Transmembrane helix</keyword>
<dbReference type="KEGG" id="aon:DEH84_10305"/>
<dbReference type="AlphaFoldDB" id="A0A2U8FSI8"/>
<feature type="transmembrane region" description="Helical" evidence="1">
    <location>
        <begin position="73"/>
        <end position="101"/>
    </location>
</feature>
<keyword evidence="1" id="KW-0472">Membrane</keyword>
<sequence length="208" mass="24580">MDDRIRQILTQITKLEDELHDAMKEREQQVFFELKGRRIEFESAVKARHRQLRMGLLRWLAGSRPQNWVSAPFIYGVFPAFVILDVLVSVYHAVCFPLYGIPKVRRADYIRFDRHKLAYLNSLEKLNCEYCAYANGLLAWVTEVTARTEQYWCPIKHARRIVGAHGRYHRFKEYGDAEGYQAHLRKMRLEFRREARAQPAPVSSDPPR</sequence>
<name>A0A2U8FSI8_9BURK</name>
<protein>
    <submittedName>
        <fullName evidence="2">Uncharacterized protein</fullName>
    </submittedName>
</protein>
<organism evidence="2 3">
    <name type="scientific">Aquabacterium olei</name>
    <dbReference type="NCBI Taxonomy" id="1296669"/>
    <lineage>
        <taxon>Bacteria</taxon>
        <taxon>Pseudomonadati</taxon>
        <taxon>Pseudomonadota</taxon>
        <taxon>Betaproteobacteria</taxon>
        <taxon>Burkholderiales</taxon>
        <taxon>Aquabacterium</taxon>
    </lineage>
</organism>
<evidence type="ECO:0000313" key="2">
    <source>
        <dbReference type="EMBL" id="AWI53778.1"/>
    </source>
</evidence>
<proteinExistence type="predicted"/>
<keyword evidence="1" id="KW-0812">Transmembrane</keyword>
<dbReference type="RefSeq" id="WP_109036777.1">
    <property type="nucleotide sequence ID" value="NZ_CP029210.1"/>
</dbReference>
<accession>A0A2U8FSI8</accession>
<dbReference type="EMBL" id="CP029210">
    <property type="protein sequence ID" value="AWI53778.1"/>
    <property type="molecule type" value="Genomic_DNA"/>
</dbReference>
<evidence type="ECO:0000256" key="1">
    <source>
        <dbReference type="SAM" id="Phobius"/>
    </source>
</evidence>
<gene>
    <name evidence="2" type="ORF">DEH84_10305</name>
</gene>
<keyword evidence="3" id="KW-1185">Reference proteome</keyword>
<dbReference type="Proteomes" id="UP000244892">
    <property type="component" value="Chromosome"/>
</dbReference>
<evidence type="ECO:0000313" key="3">
    <source>
        <dbReference type="Proteomes" id="UP000244892"/>
    </source>
</evidence>
<reference evidence="2 3" key="1">
    <citation type="submission" date="2018-05" db="EMBL/GenBank/DDBJ databases">
        <title>complete genome sequence of Aquabacterium olei NBRC 110486.</title>
        <authorList>
            <person name="Tang B."/>
            <person name="Chang J."/>
            <person name="Zhang L."/>
            <person name="Yang H."/>
        </authorList>
    </citation>
    <scope>NUCLEOTIDE SEQUENCE [LARGE SCALE GENOMIC DNA]</scope>
    <source>
        <strain evidence="2 3">NBRC 110486</strain>
    </source>
</reference>